<dbReference type="Pfam" id="PF20255">
    <property type="entry name" value="DUF6606"/>
    <property type="match status" value="1"/>
</dbReference>
<feature type="domain" description="DUF6606" evidence="9">
    <location>
        <begin position="43"/>
        <end position="306"/>
    </location>
</feature>
<evidence type="ECO:0000259" key="7">
    <source>
        <dbReference type="Pfam" id="PF12340"/>
    </source>
</evidence>
<sequence length="3144" mass="357564">MSTHGGGHKRAAYDHVLLIVANELNLFLALFSSPGSMEELLYIIHHVFSPPKLPHADDRESANDIALCRVVLDSAKRFQALRSNSDHWESIVKMLRKFKASQKHGALSLAEVEEQLSEMADGDVLTYYIHAQNAGVIFRMVDDQVVFECFEAAVPSEQVMAAVGKLIRSFPGPAISFPSELLTDNDLCRELASFLVHMSKDVLDPAAKLPEDGGSTSTQERRVPHPRYITQLLTGILYGLEGGSSADVHRFTKRIGDDILSDRTQAPWRRSPLWLVLRVALQSSLYEGDGHAEYKSFMAFFMAGIMERAMRENLRDSSLLFCMRAKICGRIYKLGAAAPNFVVQRVEDIAGRVEGLLQKKWKAIQNSQAKLSRWDPDNLDIVADTTLALLQSKPAAKRILQYAITVHTPSVFQAEHVPRLRKTRNFHEFTRDKLSGAFTADARIALADFEFCVQNYLDIWLIRALTDSSSSAILSVCVEEYIKAARNAYASNPEDESIMILTLMDLWVAMDKVAVSQCPLLSEYSPEIPLDLLQPILLRKSKTFQRLGEIFRYLRQRHESVMDGSSVFDTQVTDDSFAVRYYNSPDGDGYQDLKARIERDANKERKRVIQQMKSNCVRRSNLVTEAEGLGHTKVKKIIGRGRTRREEYVHDTYACRKCQAETEVRSMKTEVHEWPLPPDNSVMEKLVLFEMVPPEVFKHWRSTTYFILHDVCIPLSSRKNERARPPVTLTSYRPLQGYVQEADGPGKVTLASLAQPLTKSNPYHAVPCSESDVCQPSALNYRLYDAVGDAWIDDPFESCDIRDLCTLRITPDGVYDGLTYAIRDTTHSSNDVIANQSDCPQGLTLHEYEAFGNLRAGPRLQWLNIARELRSRILTFSRDPVHTLLTQSAWQVGAVSDDGALQWHQELESPDFCELLLRELDDLLGSVEANWLEGVTVRTIILLASRMLASVASTSEPAVDLAYQLLRRARGITFSWMRQLVSKLQRAEEEDAICDFQRRVFEIAATCRCTYDVDPIHLSKLLQSREDVAILVECAITIYDNAPAKPQSMSLDFQRLLKRDERLTCSIEPWLCKRLGVGKNPEAGKRVAIEADGLNDAIKSIWPGYRSNLQWSLLEEPNERWITTKTIADAGQHAQDVHLNLVTGSLLINGKPLGRLPRSITAHATYTRTFGSKILDVVPADMPGTEFACRCLIADWQVFLGLDDGRLIVRTKKGDQVLELISHHEFKRDFPKPFVEDYAHWLDLNTHEIEFRPLSSLWKPSPEHWRISSLDSVPKMSTPSLHMIDIHSPTFYMVASRLKALEDPEFIIITSPSESPNQLFHVDLPRFQLSFFLNADKALECQNLPEMLIDDNQSAGTLFGLKNYLILRSKDDYDLPRSRRILIPYGEVRYQQYQDHISISIERGSSRRVVYHEYMIDSDMGCLVSHTSLAGKLYQIYLHALSSYCLPDPLTKQTGTEEALRELQSAACFSFQSIQKEEIALLNKISTLTPRRSWASKLQTSHRVHWQIGLSTLAQHYYFSKLVGSILQHVLAMQVFADKPDGDIDSKDPTPSRLSYRANFRLAAFYPEEFAFALSSKKRDVVHQSRDLDREDENISSNMSRMVQIGPSAPTQPPSLLTKLYEWNNIGPSDSGVDFSFSYRRHWLGTSYLKRNWIPFIYSVRSSPQSPAALQRRRWQLIFTFSALAYCDEEFRPMIPSLLALAAPSNVHNMQVDQPWAKSASSLYLDLSVGTKPSQTRVKEMILEMTVSLQESPAGELKQRATEEYDAFRNRRRLAYENLQTQQAQQLLQRLFRTWPCEEPSLTTLQAADFTMFDVATAMVKIKPYFRACYHHDRVVKVMSTAQAIINDALLNVMGETVPRYRFSPCAESHKSMASTVSLSRLFTRRDLTTANTFMVPFRSLDLSNSTHTPPNTTELGSLIDEFQRSSDMCKKLYGKDLEQSQLSLLSQPPAPSLPASILWTVEDAEKYRDECRQSMGQALENIRETLTHCSSRHQRVFQLAGKWPRLTPRSILRRILKVEDIPASSITEYAFLYLEYQRSQRLLRAVINGNTTEFYKEERNNIVTAVSYPEWILLQVENDFICRPIQTHVAEEIIAPSSNENSVLQLNMGEGKSSVIVPMAAVALAAGEAIVRVVVLKPLANQMFQMLVQRLGGLLNRRIFYMPFSRQLDITVERIGLIRNLYTKCMETGGILVIQPEHILSFRLMCVDRLIHAPFDPDEEDVETPSAALLDLQEWITAHSRDILDESDEILHCRYQLIYTIGQQRPLEGYPDRWTTIQQIFSLVANCALTIQQEFPLGVEVRSRDGSFPFFRITQREAGDALVASVCEKILNGQLPNYPFFSRLPIDVVQTFITQLHIGNDVARAIQDQCFETNTWRLLLMLRGLFAHGILHYVLSSRRWRVDYGLDLSRSLLAVPYRAKDVPSLLAEFGHPDVAISLTCLSYYYSGLTEGQLETCFQLLFKQDDPLSEYETWIKISRSIPAQLHHLSGVNVKDREQWSTYLVPLFRQNHVVVDFFLSQVVFPKQAKEFPSKLSSSGWDLAESKPNVTTGFSGTNDNQYLLPTSIQQCDPLNQQSTNAKVLTYLLQPENNHYTCLHNFQNGNSPTAQEFLGLLVEEQPEVRVLLDVGAQMLELRNKQLVKHWLSLRPDLSAAVYFSESDELMVLDQRGSTEPLLLSPFKYQLEKCLVYLDQAHTRGTDLKLPLTFRAAITLGSKVTKDRLVQGAMRMRQLGQGQSVMFFAPLEIDQKIRKAAGKPESAVLETIDVLRWVMIETCDDITHHVPHWAQQGLDYFRRRDAWDAFTDSWDDHLLNPWIQPEGRSLVDLYGVNAGSTTTNASLMSIPELRDRCQKIGVTFISDSNMDEEQEREVSQEIEREQQIERPAKCKPATHTIHRHVRSFIETGTIRSNSTFVPLFRPLRGLESFSGDAWASRLLCTSDFTKTVVREDTVSVRGRFQDPSSQFLRSVNWIVSSKKGDELRLVVLSPFEVNELLPTIRTSKVVRLHVYAPRVTSTTKPFDDLQFHYFPRFLSPLDVFSVDSHIVTQLDIFAGQLYVTDHSAYRTLCSFLGLHLAGETDGLPFQSDGFIMKRYRSQGGRHDISPFTKSPVPFLKELFGLRRKGNTYLSTHVGKLLHGHSLTPESIS</sequence>
<evidence type="ECO:0000313" key="10">
    <source>
        <dbReference type="EMBL" id="SJL05308.1"/>
    </source>
</evidence>
<dbReference type="Pfam" id="PF12340">
    <property type="entry name" value="DUF3638"/>
    <property type="match status" value="1"/>
</dbReference>
<protein>
    <recommendedName>
        <fullName evidence="2">ubiquitinyl hydrolase 1</fullName>
        <ecNumber evidence="2">3.4.19.12</ecNumber>
    </recommendedName>
</protein>
<dbReference type="InterPro" id="IPR022105">
    <property type="entry name" value="DUF3645"/>
</dbReference>
<evidence type="ECO:0000256" key="5">
    <source>
        <dbReference type="ARBA" id="ARBA00022801"/>
    </source>
</evidence>
<feature type="domain" description="DUF3638" evidence="7">
    <location>
        <begin position="2065"/>
        <end position="2292"/>
    </location>
</feature>
<dbReference type="Pfam" id="PF12359">
    <property type="entry name" value="DUF3645"/>
    <property type="match status" value="1"/>
</dbReference>
<comment type="catalytic activity">
    <reaction evidence="1">
        <text>Thiol-dependent hydrolysis of ester, thioester, amide, peptide and isopeptide bonds formed by the C-terminal Gly of ubiquitin (a 76-residue protein attached to proteins as an intracellular targeting signal).</text>
        <dbReference type="EC" id="3.4.19.12"/>
    </reaction>
</comment>
<evidence type="ECO:0000313" key="11">
    <source>
        <dbReference type="Proteomes" id="UP000219338"/>
    </source>
</evidence>
<dbReference type="OrthoDB" id="3182339at2759"/>
<dbReference type="EC" id="3.4.19.12" evidence="2"/>
<dbReference type="GO" id="GO:0004843">
    <property type="term" value="F:cysteine-type deubiquitinase activity"/>
    <property type="evidence" value="ECO:0007669"/>
    <property type="project" value="UniProtKB-EC"/>
</dbReference>
<evidence type="ECO:0000256" key="2">
    <source>
        <dbReference type="ARBA" id="ARBA00012759"/>
    </source>
</evidence>
<dbReference type="InterPro" id="IPR051346">
    <property type="entry name" value="OTU_Deubiquitinase"/>
</dbReference>
<gene>
    <name evidence="10" type="ORF">ARMOST_08674</name>
</gene>
<evidence type="ECO:0000259" key="8">
    <source>
        <dbReference type="Pfam" id="PF12359"/>
    </source>
</evidence>
<dbReference type="PANTHER" id="PTHR13367:SF34">
    <property type="match status" value="1"/>
</dbReference>
<proteinExistence type="predicted"/>
<evidence type="ECO:0000256" key="4">
    <source>
        <dbReference type="ARBA" id="ARBA00022786"/>
    </source>
</evidence>
<feature type="domain" description="DUF3645" evidence="8">
    <location>
        <begin position="2408"/>
        <end position="2440"/>
    </location>
</feature>
<evidence type="ECO:0000256" key="6">
    <source>
        <dbReference type="ARBA" id="ARBA00022807"/>
    </source>
</evidence>
<accession>A0A284R992</accession>
<evidence type="ECO:0000256" key="3">
    <source>
        <dbReference type="ARBA" id="ARBA00022670"/>
    </source>
</evidence>
<keyword evidence="11" id="KW-1185">Reference proteome</keyword>
<keyword evidence="5" id="KW-0378">Hydrolase</keyword>
<keyword evidence="3" id="KW-0645">Protease</keyword>
<dbReference type="Proteomes" id="UP000219338">
    <property type="component" value="Unassembled WGS sequence"/>
</dbReference>
<name>A0A284R992_ARMOS</name>
<dbReference type="InterPro" id="IPR046541">
    <property type="entry name" value="DUF6606"/>
</dbReference>
<reference evidence="11" key="1">
    <citation type="journal article" date="2017" name="Nat. Ecol. Evol.">
        <title>Genome expansion and lineage-specific genetic innovations in the forest pathogenic fungi Armillaria.</title>
        <authorList>
            <person name="Sipos G."/>
            <person name="Prasanna A.N."/>
            <person name="Walter M.C."/>
            <person name="O'Connor E."/>
            <person name="Balint B."/>
            <person name="Krizsan K."/>
            <person name="Kiss B."/>
            <person name="Hess J."/>
            <person name="Varga T."/>
            <person name="Slot J."/>
            <person name="Riley R."/>
            <person name="Boka B."/>
            <person name="Rigling D."/>
            <person name="Barry K."/>
            <person name="Lee J."/>
            <person name="Mihaltcheva S."/>
            <person name="LaButti K."/>
            <person name="Lipzen A."/>
            <person name="Waldron R."/>
            <person name="Moloney N.M."/>
            <person name="Sperisen C."/>
            <person name="Kredics L."/>
            <person name="Vagvoelgyi C."/>
            <person name="Patrignani A."/>
            <person name="Fitzpatrick D."/>
            <person name="Nagy I."/>
            <person name="Doyle S."/>
            <person name="Anderson J.B."/>
            <person name="Grigoriev I.V."/>
            <person name="Gueldener U."/>
            <person name="Muensterkoetter M."/>
            <person name="Nagy L.G."/>
        </authorList>
    </citation>
    <scope>NUCLEOTIDE SEQUENCE [LARGE SCALE GENOMIC DNA]</scope>
    <source>
        <strain evidence="11">C18/9</strain>
    </source>
</reference>
<dbReference type="GO" id="GO:0006508">
    <property type="term" value="P:proteolysis"/>
    <property type="evidence" value="ECO:0007669"/>
    <property type="project" value="UniProtKB-KW"/>
</dbReference>
<dbReference type="InterPro" id="IPR027417">
    <property type="entry name" value="P-loop_NTPase"/>
</dbReference>
<dbReference type="STRING" id="47428.A0A284R992"/>
<evidence type="ECO:0000256" key="1">
    <source>
        <dbReference type="ARBA" id="ARBA00000707"/>
    </source>
</evidence>
<organism evidence="10 11">
    <name type="scientific">Armillaria ostoyae</name>
    <name type="common">Armillaria root rot fungus</name>
    <dbReference type="NCBI Taxonomy" id="47428"/>
    <lineage>
        <taxon>Eukaryota</taxon>
        <taxon>Fungi</taxon>
        <taxon>Dikarya</taxon>
        <taxon>Basidiomycota</taxon>
        <taxon>Agaricomycotina</taxon>
        <taxon>Agaricomycetes</taxon>
        <taxon>Agaricomycetidae</taxon>
        <taxon>Agaricales</taxon>
        <taxon>Marasmiineae</taxon>
        <taxon>Physalacriaceae</taxon>
        <taxon>Armillaria</taxon>
    </lineage>
</organism>
<keyword evidence="4" id="KW-0833">Ubl conjugation pathway</keyword>
<dbReference type="PANTHER" id="PTHR13367">
    <property type="entry name" value="UBIQUITIN THIOESTERASE"/>
    <property type="match status" value="1"/>
</dbReference>
<dbReference type="SUPFAM" id="SSF52540">
    <property type="entry name" value="P-loop containing nucleoside triphosphate hydrolases"/>
    <property type="match status" value="1"/>
</dbReference>
<dbReference type="EMBL" id="FUEG01000006">
    <property type="protein sequence ID" value="SJL05308.1"/>
    <property type="molecule type" value="Genomic_DNA"/>
</dbReference>
<keyword evidence="6" id="KW-0788">Thiol protease</keyword>
<evidence type="ECO:0000259" key="9">
    <source>
        <dbReference type="Pfam" id="PF20255"/>
    </source>
</evidence>
<dbReference type="InterPro" id="IPR022099">
    <property type="entry name" value="DUF3638"/>
</dbReference>
<dbReference type="OMA" id="QPENNHY"/>